<evidence type="ECO:0000313" key="3">
    <source>
        <dbReference type="Proteomes" id="UP000799779"/>
    </source>
</evidence>
<evidence type="ECO:0000256" key="1">
    <source>
        <dbReference type="SAM" id="SignalP"/>
    </source>
</evidence>
<evidence type="ECO:0000313" key="2">
    <source>
        <dbReference type="EMBL" id="KAF2000342.1"/>
    </source>
</evidence>
<keyword evidence="3" id="KW-1185">Reference proteome</keyword>
<organism evidence="2 3">
    <name type="scientific">Amniculicola lignicola CBS 123094</name>
    <dbReference type="NCBI Taxonomy" id="1392246"/>
    <lineage>
        <taxon>Eukaryota</taxon>
        <taxon>Fungi</taxon>
        <taxon>Dikarya</taxon>
        <taxon>Ascomycota</taxon>
        <taxon>Pezizomycotina</taxon>
        <taxon>Dothideomycetes</taxon>
        <taxon>Pleosporomycetidae</taxon>
        <taxon>Pleosporales</taxon>
        <taxon>Amniculicolaceae</taxon>
        <taxon>Amniculicola</taxon>
    </lineage>
</organism>
<gene>
    <name evidence="2" type="ORF">P154DRAFT_620175</name>
</gene>
<reference evidence="2" key="1">
    <citation type="journal article" date="2020" name="Stud. Mycol.">
        <title>101 Dothideomycetes genomes: a test case for predicting lifestyles and emergence of pathogens.</title>
        <authorList>
            <person name="Haridas S."/>
            <person name="Albert R."/>
            <person name="Binder M."/>
            <person name="Bloem J."/>
            <person name="Labutti K."/>
            <person name="Salamov A."/>
            <person name="Andreopoulos B."/>
            <person name="Baker S."/>
            <person name="Barry K."/>
            <person name="Bills G."/>
            <person name="Bluhm B."/>
            <person name="Cannon C."/>
            <person name="Castanera R."/>
            <person name="Culley D."/>
            <person name="Daum C."/>
            <person name="Ezra D."/>
            <person name="Gonzalez J."/>
            <person name="Henrissat B."/>
            <person name="Kuo A."/>
            <person name="Liang C."/>
            <person name="Lipzen A."/>
            <person name="Lutzoni F."/>
            <person name="Magnuson J."/>
            <person name="Mondo S."/>
            <person name="Nolan M."/>
            <person name="Ohm R."/>
            <person name="Pangilinan J."/>
            <person name="Park H.-J."/>
            <person name="Ramirez L."/>
            <person name="Alfaro M."/>
            <person name="Sun H."/>
            <person name="Tritt A."/>
            <person name="Yoshinaga Y."/>
            <person name="Zwiers L.-H."/>
            <person name="Turgeon B."/>
            <person name="Goodwin S."/>
            <person name="Spatafora J."/>
            <person name="Crous P."/>
            <person name="Grigoriev I."/>
        </authorList>
    </citation>
    <scope>NUCLEOTIDE SEQUENCE</scope>
    <source>
        <strain evidence="2">CBS 123094</strain>
    </source>
</reference>
<sequence>MQYKAIALTLLAAATSVSALLPEVALFAARDCQAGSEDGTYGPINAPGNCQRIRGAPSENAFGALIRGNVISPGCTVRFYANADCTSTDGNFWELNNANQYNNCFHVRTNEPIASLMTFGNCA</sequence>
<dbReference type="AlphaFoldDB" id="A0A6A5WFE8"/>
<protein>
    <submittedName>
        <fullName evidence="2">Uncharacterized protein</fullName>
    </submittedName>
</protein>
<keyword evidence="1" id="KW-0732">Signal</keyword>
<feature type="signal peptide" evidence="1">
    <location>
        <begin position="1"/>
        <end position="19"/>
    </location>
</feature>
<dbReference type="EMBL" id="ML977589">
    <property type="protein sequence ID" value="KAF2000342.1"/>
    <property type="molecule type" value="Genomic_DNA"/>
</dbReference>
<proteinExistence type="predicted"/>
<name>A0A6A5WFE8_9PLEO</name>
<feature type="chain" id="PRO_5025436696" evidence="1">
    <location>
        <begin position="20"/>
        <end position="123"/>
    </location>
</feature>
<dbReference type="Proteomes" id="UP000799779">
    <property type="component" value="Unassembled WGS sequence"/>
</dbReference>
<accession>A0A6A5WFE8</accession>